<dbReference type="AlphaFoldDB" id="A0A151K2W6"/>
<organism evidence="2 3">
    <name type="scientific">Trachymyrmex cornetzi</name>
    <dbReference type="NCBI Taxonomy" id="471704"/>
    <lineage>
        <taxon>Eukaryota</taxon>
        <taxon>Metazoa</taxon>
        <taxon>Ecdysozoa</taxon>
        <taxon>Arthropoda</taxon>
        <taxon>Hexapoda</taxon>
        <taxon>Insecta</taxon>
        <taxon>Pterygota</taxon>
        <taxon>Neoptera</taxon>
        <taxon>Endopterygota</taxon>
        <taxon>Hymenoptera</taxon>
        <taxon>Apocrita</taxon>
        <taxon>Aculeata</taxon>
        <taxon>Formicoidea</taxon>
        <taxon>Formicidae</taxon>
        <taxon>Myrmicinae</taxon>
        <taxon>Trachymyrmex</taxon>
    </lineage>
</organism>
<reference evidence="2 3" key="1">
    <citation type="submission" date="2015-09" db="EMBL/GenBank/DDBJ databases">
        <title>Trachymyrmex cornetzi WGS genome.</title>
        <authorList>
            <person name="Nygaard S."/>
            <person name="Hu H."/>
            <person name="Boomsma J."/>
            <person name="Zhang G."/>
        </authorList>
    </citation>
    <scope>NUCLEOTIDE SEQUENCE [LARGE SCALE GENOMIC DNA]</scope>
    <source>
        <strain evidence="2">Tcor2-1</strain>
        <tissue evidence="2">Whole body</tissue>
    </source>
</reference>
<evidence type="ECO:0000256" key="1">
    <source>
        <dbReference type="SAM" id="MobiDB-lite"/>
    </source>
</evidence>
<dbReference type="KEGG" id="tcz:108757403"/>
<name>A0A151K2W6_9HYME</name>
<feature type="compositionally biased region" description="Basic residues" evidence="1">
    <location>
        <begin position="89"/>
        <end position="101"/>
    </location>
</feature>
<evidence type="ECO:0000313" key="2">
    <source>
        <dbReference type="EMBL" id="KYN50470.1"/>
    </source>
</evidence>
<keyword evidence="3" id="KW-1185">Reference proteome</keyword>
<protein>
    <recommendedName>
        <fullName evidence="4">RNMT-activating mini protein</fullName>
    </recommendedName>
</protein>
<dbReference type="GO" id="GO:0106005">
    <property type="term" value="P:RNA 5'-cap (guanine-N7)-methylation"/>
    <property type="evidence" value="ECO:0007669"/>
    <property type="project" value="InterPro"/>
</dbReference>
<gene>
    <name evidence="2" type="ORF">ALC57_00107</name>
</gene>
<sequence length="101" mass="12801">MTDITLTSEQTKFIEECEEEFKDRYTEKDGDFMKIKIQEPKKPPIVDPWYNKPRRHDWSRQNQNQNHDRRNHHWDRRNNERNEKLERHAGRHFIQHRQRMY</sequence>
<dbReference type="EMBL" id="LKEY01014673">
    <property type="protein sequence ID" value="KYN50470.1"/>
    <property type="molecule type" value="Genomic_DNA"/>
</dbReference>
<accession>A0A151K2W6</accession>
<evidence type="ECO:0008006" key="4">
    <source>
        <dbReference type="Google" id="ProtNLM"/>
    </source>
</evidence>
<evidence type="ECO:0000313" key="3">
    <source>
        <dbReference type="Proteomes" id="UP000078492"/>
    </source>
</evidence>
<dbReference type="OrthoDB" id="5875297at2759"/>
<dbReference type="GO" id="GO:0031533">
    <property type="term" value="C:mRNA capping enzyme complex"/>
    <property type="evidence" value="ECO:0007669"/>
    <property type="project" value="InterPro"/>
</dbReference>
<dbReference type="Pfam" id="PF15320">
    <property type="entry name" value="RAM"/>
    <property type="match status" value="1"/>
</dbReference>
<dbReference type="InterPro" id="IPR028271">
    <property type="entry name" value="RAMAC"/>
</dbReference>
<feature type="region of interest" description="Disordered" evidence="1">
    <location>
        <begin position="39"/>
        <end position="101"/>
    </location>
</feature>
<comment type="caution">
    <text evidence="2">The sequence shown here is derived from an EMBL/GenBank/DDBJ whole genome shotgun (WGS) entry which is preliminary data.</text>
</comment>
<proteinExistence type="predicted"/>
<dbReference type="STRING" id="471704.A0A151K2W6"/>
<dbReference type="GO" id="GO:0003723">
    <property type="term" value="F:RNA binding"/>
    <property type="evidence" value="ECO:0007669"/>
    <property type="project" value="InterPro"/>
</dbReference>
<dbReference type="Proteomes" id="UP000078492">
    <property type="component" value="Unassembled WGS sequence"/>
</dbReference>
<feature type="compositionally biased region" description="Basic and acidic residues" evidence="1">
    <location>
        <begin position="76"/>
        <end position="88"/>
    </location>
</feature>